<proteinExistence type="predicted"/>
<gene>
    <name evidence="2" type="ORF">B0A49_12748</name>
</gene>
<evidence type="ECO:0000313" key="3">
    <source>
        <dbReference type="Proteomes" id="UP000308768"/>
    </source>
</evidence>
<dbReference type="OrthoDB" id="29879at2759"/>
<feature type="compositionally biased region" description="Low complexity" evidence="1">
    <location>
        <begin position="20"/>
        <end position="31"/>
    </location>
</feature>
<evidence type="ECO:0000256" key="1">
    <source>
        <dbReference type="SAM" id="MobiDB-lite"/>
    </source>
</evidence>
<comment type="caution">
    <text evidence="2">The sequence shown here is derived from an EMBL/GenBank/DDBJ whole genome shotgun (WGS) entry which is preliminary data.</text>
</comment>
<feature type="region of interest" description="Disordered" evidence="1">
    <location>
        <begin position="1"/>
        <end position="130"/>
    </location>
</feature>
<name>A0A4U0UXV7_9PEZI</name>
<dbReference type="EMBL" id="NAJN01003304">
    <property type="protein sequence ID" value="TKA41040.1"/>
    <property type="molecule type" value="Genomic_DNA"/>
</dbReference>
<feature type="compositionally biased region" description="Basic residues" evidence="1">
    <location>
        <begin position="58"/>
        <end position="75"/>
    </location>
</feature>
<organism evidence="2 3">
    <name type="scientific">Cryomyces minteri</name>
    <dbReference type="NCBI Taxonomy" id="331657"/>
    <lineage>
        <taxon>Eukaryota</taxon>
        <taxon>Fungi</taxon>
        <taxon>Dikarya</taxon>
        <taxon>Ascomycota</taxon>
        <taxon>Pezizomycotina</taxon>
        <taxon>Dothideomycetes</taxon>
        <taxon>Dothideomycetes incertae sedis</taxon>
        <taxon>Cryomyces</taxon>
    </lineage>
</organism>
<evidence type="ECO:0000313" key="2">
    <source>
        <dbReference type="EMBL" id="TKA41040.1"/>
    </source>
</evidence>
<accession>A0A4U0UXV7</accession>
<dbReference type="Proteomes" id="UP000308768">
    <property type="component" value="Unassembled WGS sequence"/>
</dbReference>
<dbReference type="STRING" id="331657.A0A4U0UXV7"/>
<feature type="compositionally biased region" description="Polar residues" evidence="1">
    <location>
        <begin position="38"/>
        <end position="50"/>
    </location>
</feature>
<protein>
    <submittedName>
        <fullName evidence="2">Uncharacterized protein</fullName>
    </submittedName>
</protein>
<feature type="non-terminal residue" evidence="2">
    <location>
        <position position="130"/>
    </location>
</feature>
<sequence>MAPKPQPKNGPKAGESSTGAAAPPANSSQANMPPPQATPSNAGAEGSSSLAPAEGVGRKKKKHRAGAKRRNRRKSFAAPSEGTEDPDMTEERPSLLDVPSASAARASFYRLGNAGRSNTSLESEALLDHR</sequence>
<keyword evidence="3" id="KW-1185">Reference proteome</keyword>
<reference evidence="2 3" key="1">
    <citation type="submission" date="2017-03" db="EMBL/GenBank/DDBJ databases">
        <title>Genomes of endolithic fungi from Antarctica.</title>
        <authorList>
            <person name="Coleine C."/>
            <person name="Masonjones S."/>
            <person name="Stajich J.E."/>
        </authorList>
    </citation>
    <scope>NUCLEOTIDE SEQUENCE [LARGE SCALE GENOMIC DNA]</scope>
    <source>
        <strain evidence="2 3">CCFEE 5187</strain>
    </source>
</reference>
<dbReference type="AlphaFoldDB" id="A0A4U0UXV7"/>